<accession>A0ABT3A636</accession>
<dbReference type="InterPro" id="IPR009875">
    <property type="entry name" value="PilZ_domain"/>
</dbReference>
<sequence>MAKAHRSVVDQYQGVIRALVPFAARGKLQEGLNKFSSRIPAVYLSEIEYEVTRLAAPCDKNASSRQFAKELTSIVKVGKVKVELDSVGRRILDDELVKYNNLYTHGVYEAITSESRYYAQIAKESRERVEQDYSVDCAVSLNDTLPADPHLVPDFTVHSTEFDDGRPQTIHALSKNKLLIATSFKPPCFLGEKVAFTFPAIANLSIEPMHIEYQYDGVKPLKGRGKYAAKFVLHGFEKWAEKVSRYIQAQLTVCPLVAEQEAQRTKQMLYCDALLSNSASQALLCSEQLDYLRPEYWLSLSLGQPNALLLSLCANAMKQVSQDLEKMSESYQFQFTDIIDNKPVRYVGTLRQLKQDRLLGSFIKYGQENHTLKVLRISAAKNTAPEVKATLAQLTSPISNADKRFSTALFVTDVTHELNGFRVHEPISTHFIAEKYVEKTLLPSPRISIAPYSDRRENERYAMNAKVKVRTHWLKSKQGRVVNISSTGLCLFLDAPPDTLPKRLAVKLDNNAFIGFVYRVVAYNPQTGKVNLHISRKHQKKKQLFFGNFFAKHYDYLSQRETSSADRHLFDYFWAFSSSCLPGVQILIGEGEDIPQRLRFAKTDGKHKSLYPFKMADRQLATHGWLVDDPENSSHSTKLKTILSASDSTDRSWFFAKLSNGKYVNLRQSALSKKAQREKIYQGIKEKSGMMIAHSLISSTYLPLDNYWYQKRCTKLSKVDKLAFNRIKKQESEFIRVLNIVPVTLLHQNILLIGSFSAEPRNQKRNRSSFADAG</sequence>
<gene>
    <name evidence="2" type="ORF">OE749_03760</name>
</gene>
<evidence type="ECO:0000313" key="2">
    <source>
        <dbReference type="EMBL" id="MCV2883816.1"/>
    </source>
</evidence>
<dbReference type="RefSeq" id="WP_263711030.1">
    <property type="nucleotide sequence ID" value="NZ_JAOWKX010000002.1"/>
</dbReference>
<name>A0ABT3A636_9ALTE</name>
<proteinExistence type="predicted"/>
<feature type="domain" description="PilZ" evidence="1">
    <location>
        <begin position="454"/>
        <end position="529"/>
    </location>
</feature>
<organism evidence="2 3">
    <name type="scientific">Fluctibacter corallii</name>
    <dbReference type="NCBI Taxonomy" id="2984329"/>
    <lineage>
        <taxon>Bacteria</taxon>
        <taxon>Pseudomonadati</taxon>
        <taxon>Pseudomonadota</taxon>
        <taxon>Gammaproteobacteria</taxon>
        <taxon>Alteromonadales</taxon>
        <taxon>Alteromonadaceae</taxon>
        <taxon>Fluctibacter</taxon>
    </lineage>
</organism>
<keyword evidence="3" id="KW-1185">Reference proteome</keyword>
<dbReference type="Proteomes" id="UP001652504">
    <property type="component" value="Unassembled WGS sequence"/>
</dbReference>
<dbReference type="Pfam" id="PF07238">
    <property type="entry name" value="PilZ"/>
    <property type="match status" value="1"/>
</dbReference>
<dbReference type="EMBL" id="JAOWKX010000002">
    <property type="protein sequence ID" value="MCV2883816.1"/>
    <property type="molecule type" value="Genomic_DNA"/>
</dbReference>
<evidence type="ECO:0000313" key="3">
    <source>
        <dbReference type="Proteomes" id="UP001652504"/>
    </source>
</evidence>
<protein>
    <submittedName>
        <fullName evidence="2">PilZ domain-containing protein</fullName>
    </submittedName>
</protein>
<comment type="caution">
    <text evidence="2">The sequence shown here is derived from an EMBL/GenBank/DDBJ whole genome shotgun (WGS) entry which is preliminary data.</text>
</comment>
<reference evidence="2 3" key="1">
    <citation type="submission" date="2022-10" db="EMBL/GenBank/DDBJ databases">
        <title>Aestuariibacter sp. AA17 isolated from Montipora capitata coral fragment.</title>
        <authorList>
            <person name="Emsley S.A."/>
            <person name="Pfannmuller K.M."/>
            <person name="Loughran R.M."/>
            <person name="Shlafstein M."/>
            <person name="Papke E."/>
            <person name="Saw J.H."/>
            <person name="Ushijima B."/>
            <person name="Videau P."/>
        </authorList>
    </citation>
    <scope>NUCLEOTIDE SEQUENCE [LARGE SCALE GENOMIC DNA]</scope>
    <source>
        <strain evidence="2 3">AA17</strain>
    </source>
</reference>
<evidence type="ECO:0000259" key="1">
    <source>
        <dbReference type="Pfam" id="PF07238"/>
    </source>
</evidence>